<dbReference type="PANTHER" id="PTHR42643">
    <property type="entry name" value="IONOTROPIC RECEPTOR 20A-RELATED"/>
    <property type="match status" value="1"/>
</dbReference>
<organism evidence="16 17">
    <name type="scientific">Meganyctiphanes norvegica</name>
    <name type="common">Northern krill</name>
    <name type="synonym">Thysanopoda norvegica</name>
    <dbReference type="NCBI Taxonomy" id="48144"/>
    <lineage>
        <taxon>Eukaryota</taxon>
        <taxon>Metazoa</taxon>
        <taxon>Ecdysozoa</taxon>
        <taxon>Arthropoda</taxon>
        <taxon>Crustacea</taxon>
        <taxon>Multicrustacea</taxon>
        <taxon>Malacostraca</taxon>
        <taxon>Eumalacostraca</taxon>
        <taxon>Eucarida</taxon>
        <taxon>Euphausiacea</taxon>
        <taxon>Euphausiidae</taxon>
        <taxon>Meganyctiphanes</taxon>
    </lineage>
</organism>
<dbReference type="GO" id="GO:0015276">
    <property type="term" value="F:ligand-gated monoatomic ion channel activity"/>
    <property type="evidence" value="ECO:0007669"/>
    <property type="project" value="InterPro"/>
</dbReference>
<protein>
    <recommendedName>
        <fullName evidence="15">Ionotropic glutamate receptor L-glutamate and glycine-binding domain-containing protein</fullName>
    </recommendedName>
</protein>
<evidence type="ECO:0000256" key="2">
    <source>
        <dbReference type="ARBA" id="ARBA00008685"/>
    </source>
</evidence>
<keyword evidence="5 13" id="KW-0812">Transmembrane</keyword>
<keyword evidence="17" id="KW-1185">Reference proteome</keyword>
<keyword evidence="14" id="KW-0732">Signal</keyword>
<keyword evidence="10" id="KW-0325">Glycoprotein</keyword>
<dbReference type="InterPro" id="IPR052192">
    <property type="entry name" value="Insect_Ionotropic_Sensory_Rcpt"/>
</dbReference>
<dbReference type="Pfam" id="PF10613">
    <property type="entry name" value="Lig_chan-Glu_bd"/>
    <property type="match status" value="1"/>
</dbReference>
<dbReference type="Gene3D" id="1.10.287.70">
    <property type="match status" value="1"/>
</dbReference>
<dbReference type="GO" id="GO:0050906">
    <property type="term" value="P:detection of stimulus involved in sensory perception"/>
    <property type="evidence" value="ECO:0007669"/>
    <property type="project" value="UniProtKB-ARBA"/>
</dbReference>
<evidence type="ECO:0000256" key="7">
    <source>
        <dbReference type="ARBA" id="ARBA00023065"/>
    </source>
</evidence>
<evidence type="ECO:0000256" key="1">
    <source>
        <dbReference type="ARBA" id="ARBA00004651"/>
    </source>
</evidence>
<dbReference type="Pfam" id="PF00060">
    <property type="entry name" value="Lig_chan"/>
    <property type="match status" value="1"/>
</dbReference>
<gene>
    <name evidence="16" type="ORF">MNOR_LOCUS85</name>
</gene>
<keyword evidence="11" id="KW-1071">Ligand-gated ion channel</keyword>
<evidence type="ECO:0000256" key="13">
    <source>
        <dbReference type="SAM" id="Phobius"/>
    </source>
</evidence>
<feature type="transmembrane region" description="Helical" evidence="13">
    <location>
        <begin position="484"/>
        <end position="502"/>
    </location>
</feature>
<feature type="transmembrane region" description="Helical" evidence="13">
    <location>
        <begin position="421"/>
        <end position="444"/>
    </location>
</feature>
<dbReference type="AlphaFoldDB" id="A0AAV2PJ97"/>
<sequence>MVLADRKSILFVLQLLMLLVYGQQRGIVVVSGLVMVWPGDRGIVVVSGRVTWSVESGQRRGLAVVSSRVTVQCGQQRAVLNGHVTLRSIAVLRGIAVQRGIAMISGRVNHSSAYARESSLLLEEVQVQALGSCALVITYDDTYDSVVQGFLAHPQKSTAPVTLFTDLKSNVGWIPPFEQTTLETCINYAFLVDDANHLLNLMAQVYQNQLNLRTKFLFFTHLKKEELPSFFNSAAISKIVNVLVVTKGATIGALQLYTHAFFEGQERISVKRMPTWANGRLLNFNKDFKWFPEKLINFNGFKFHVSTFHYPPAAIFEPQEDGSIKHDGLEVQLMMAIASSLNFTYNIATPKDGDKWGSLKADGYFSGAMGEAIRGEADISFANYFITTTRLKLMSMTRPYMIDYTCFIMPMPSPLPQYTAVVWPFQSSTWIAIVCCFIILPPFLSIMATRELHRHFHSLGNNILYVFGIFMNEAQDILPQSASLRLLVIMSWIFAVVVAVAYKSSLMAFLMVPSPAKPVNTMEELLVSGLKWGVRNRGGWDVWFRFSLDPISQQIAAGFEFVNGIDGGIARVLEGDFAFMNSGNYLRYLVASSFTDEYGQAELHIAKECYVPFRIGLGMPKDSVYTARFDDVIGRMVEAGMVTRWFNTLVDKAKQRQRETAKKKREEKGVVVEDTLALGLHHMQGPFILLSIGYLLGVTAMVIELLLFYCSTRSK</sequence>
<feature type="non-terminal residue" evidence="16">
    <location>
        <position position="715"/>
    </location>
</feature>
<keyword evidence="12" id="KW-0407">Ion channel</keyword>
<accession>A0AAV2PJ97</accession>
<evidence type="ECO:0000256" key="4">
    <source>
        <dbReference type="ARBA" id="ARBA00022475"/>
    </source>
</evidence>
<dbReference type="InterPro" id="IPR019594">
    <property type="entry name" value="Glu/Gly-bd"/>
</dbReference>
<feature type="signal peptide" evidence="14">
    <location>
        <begin position="1"/>
        <end position="22"/>
    </location>
</feature>
<keyword evidence="9" id="KW-0675">Receptor</keyword>
<name>A0AAV2PJ97_MEGNR</name>
<dbReference type="GO" id="GO:0005886">
    <property type="term" value="C:plasma membrane"/>
    <property type="evidence" value="ECO:0007669"/>
    <property type="project" value="UniProtKB-SubCell"/>
</dbReference>
<comment type="subcellular location">
    <subcellularLocation>
        <location evidence="1">Cell membrane</location>
        <topology evidence="1">Multi-pass membrane protein</topology>
    </subcellularLocation>
</comment>
<dbReference type="Gene3D" id="3.40.190.10">
    <property type="entry name" value="Periplasmic binding protein-like II"/>
    <property type="match status" value="1"/>
</dbReference>
<keyword evidence="8 13" id="KW-0472">Membrane</keyword>
<feature type="chain" id="PRO_5043853230" description="Ionotropic glutamate receptor L-glutamate and glycine-binding domain-containing protein" evidence="14">
    <location>
        <begin position="23"/>
        <end position="715"/>
    </location>
</feature>
<keyword evidence="4" id="KW-1003">Cell membrane</keyword>
<comment type="similarity">
    <text evidence="2">Belongs to the glutamate-gated ion channel (TC 1.A.10.1) family.</text>
</comment>
<evidence type="ECO:0000259" key="15">
    <source>
        <dbReference type="SMART" id="SM00918"/>
    </source>
</evidence>
<reference evidence="16 17" key="1">
    <citation type="submission" date="2024-05" db="EMBL/GenBank/DDBJ databases">
        <authorList>
            <person name="Wallberg A."/>
        </authorList>
    </citation>
    <scope>NUCLEOTIDE SEQUENCE [LARGE SCALE GENOMIC DNA]</scope>
</reference>
<dbReference type="SUPFAM" id="SSF53850">
    <property type="entry name" value="Periplasmic binding protein-like II"/>
    <property type="match status" value="1"/>
</dbReference>
<keyword evidence="6 13" id="KW-1133">Transmembrane helix</keyword>
<dbReference type="InterPro" id="IPR001320">
    <property type="entry name" value="Iontro_rcpt_C"/>
</dbReference>
<evidence type="ECO:0000313" key="16">
    <source>
        <dbReference type="EMBL" id="CAL4058641.1"/>
    </source>
</evidence>
<dbReference type="EMBL" id="CAXKWB010000016">
    <property type="protein sequence ID" value="CAL4058641.1"/>
    <property type="molecule type" value="Genomic_DNA"/>
</dbReference>
<evidence type="ECO:0000256" key="6">
    <source>
        <dbReference type="ARBA" id="ARBA00022989"/>
    </source>
</evidence>
<evidence type="ECO:0000256" key="8">
    <source>
        <dbReference type="ARBA" id="ARBA00023136"/>
    </source>
</evidence>
<comment type="caution">
    <text evidence="16">The sequence shown here is derived from an EMBL/GenBank/DDBJ whole genome shotgun (WGS) entry which is preliminary data.</text>
</comment>
<keyword evidence="3" id="KW-0813">Transport</keyword>
<evidence type="ECO:0000256" key="11">
    <source>
        <dbReference type="ARBA" id="ARBA00023286"/>
    </source>
</evidence>
<evidence type="ECO:0000256" key="10">
    <source>
        <dbReference type="ARBA" id="ARBA00023180"/>
    </source>
</evidence>
<evidence type="ECO:0000313" key="17">
    <source>
        <dbReference type="Proteomes" id="UP001497623"/>
    </source>
</evidence>
<evidence type="ECO:0000256" key="5">
    <source>
        <dbReference type="ARBA" id="ARBA00022692"/>
    </source>
</evidence>
<keyword evidence="7" id="KW-0406">Ion transport</keyword>
<dbReference type="SMART" id="SM00918">
    <property type="entry name" value="Lig_chan-Glu_bd"/>
    <property type="match status" value="1"/>
</dbReference>
<dbReference type="Proteomes" id="UP001497623">
    <property type="component" value="Unassembled WGS sequence"/>
</dbReference>
<dbReference type="PANTHER" id="PTHR42643:SF30">
    <property type="entry name" value="IONOTROPIC RECEPTOR 40A-RELATED"/>
    <property type="match status" value="1"/>
</dbReference>
<evidence type="ECO:0000256" key="3">
    <source>
        <dbReference type="ARBA" id="ARBA00022448"/>
    </source>
</evidence>
<evidence type="ECO:0000256" key="12">
    <source>
        <dbReference type="ARBA" id="ARBA00023303"/>
    </source>
</evidence>
<proteinExistence type="inferred from homology"/>
<evidence type="ECO:0000256" key="9">
    <source>
        <dbReference type="ARBA" id="ARBA00023170"/>
    </source>
</evidence>
<evidence type="ECO:0000256" key="14">
    <source>
        <dbReference type="SAM" id="SignalP"/>
    </source>
</evidence>
<feature type="domain" description="Ionotropic glutamate receptor L-glutamate and glycine-binding" evidence="15">
    <location>
        <begin position="312"/>
        <end position="374"/>
    </location>
</feature>
<feature type="transmembrane region" description="Helical" evidence="13">
    <location>
        <begin position="687"/>
        <end position="709"/>
    </location>
</feature>